<dbReference type="InterPro" id="IPR036772">
    <property type="entry name" value="SRCR-like_dom_sf"/>
</dbReference>
<protein>
    <recommendedName>
        <fullName evidence="5">SRCR domain-containing protein</fullName>
    </recommendedName>
</protein>
<comment type="subcellular location">
    <subcellularLocation>
        <location evidence="1">Secreted</location>
    </subcellularLocation>
</comment>
<keyword evidence="2" id="KW-0964">Secreted</keyword>
<dbReference type="PROSITE" id="PS50092">
    <property type="entry name" value="TSP1"/>
    <property type="match status" value="1"/>
</dbReference>
<dbReference type="Proteomes" id="UP000507470">
    <property type="component" value="Unassembled WGS sequence"/>
</dbReference>
<dbReference type="AlphaFoldDB" id="A0A6J8ANX6"/>
<evidence type="ECO:0000256" key="2">
    <source>
        <dbReference type="ARBA" id="ARBA00022525"/>
    </source>
</evidence>
<dbReference type="EMBL" id="CACVKT020001750">
    <property type="protein sequence ID" value="CAC5371199.1"/>
    <property type="molecule type" value="Genomic_DNA"/>
</dbReference>
<dbReference type="SMART" id="SM00209">
    <property type="entry name" value="TSP1"/>
    <property type="match status" value="1"/>
</dbReference>
<evidence type="ECO:0000313" key="7">
    <source>
        <dbReference type="Proteomes" id="UP000507470"/>
    </source>
</evidence>
<dbReference type="Pfam" id="PF00090">
    <property type="entry name" value="TSP_1"/>
    <property type="match status" value="1"/>
</dbReference>
<evidence type="ECO:0000256" key="3">
    <source>
        <dbReference type="ARBA" id="ARBA00023157"/>
    </source>
</evidence>
<dbReference type="GO" id="GO:0005576">
    <property type="term" value="C:extracellular region"/>
    <property type="evidence" value="ECO:0007669"/>
    <property type="project" value="UniProtKB-SubCell"/>
</dbReference>
<evidence type="ECO:0000256" key="4">
    <source>
        <dbReference type="PROSITE-ProRule" id="PRU00196"/>
    </source>
</evidence>
<dbReference type="SUPFAM" id="SSF82895">
    <property type="entry name" value="TSP-1 type 1 repeat"/>
    <property type="match status" value="1"/>
</dbReference>
<sequence length="216" mass="24345">MHQYIIEIRNTTFFIYSTGISLGSDVDDGSGRIWLDDVNCLGNERKLIYCAHPGFGVGNCNHNEDVGLYCFNMTEVQGGWSPWTTWSVCSDYRCNGGLQSRSRKCDGPLPSDSSLYCKGTSMEIKPCNTTLCPETLSTRGLTVKSQHTNISVDIIGFNRYNGPREESYDDLRINQSTSDYSVYTNQNNETNSANRESNVPFETYDNLGQDFYENSF</sequence>
<reference evidence="6 7" key="1">
    <citation type="submission" date="2020-06" db="EMBL/GenBank/DDBJ databases">
        <authorList>
            <person name="Li R."/>
            <person name="Bekaert M."/>
        </authorList>
    </citation>
    <scope>NUCLEOTIDE SEQUENCE [LARGE SCALE GENOMIC DNA]</scope>
    <source>
        <strain evidence="7">wild</strain>
    </source>
</reference>
<dbReference type="InterPro" id="IPR050439">
    <property type="entry name" value="ADAMTS_ADAMTS-like"/>
</dbReference>
<accession>A0A6J8ANX6</accession>
<dbReference type="GO" id="GO:0031012">
    <property type="term" value="C:extracellular matrix"/>
    <property type="evidence" value="ECO:0007669"/>
    <property type="project" value="TreeGrafter"/>
</dbReference>
<evidence type="ECO:0000256" key="1">
    <source>
        <dbReference type="ARBA" id="ARBA00004613"/>
    </source>
</evidence>
<evidence type="ECO:0000259" key="5">
    <source>
        <dbReference type="PROSITE" id="PS50287"/>
    </source>
</evidence>
<keyword evidence="7" id="KW-1185">Reference proteome</keyword>
<dbReference type="InterPro" id="IPR036383">
    <property type="entry name" value="TSP1_rpt_sf"/>
</dbReference>
<name>A0A6J8ANX6_MYTCO</name>
<evidence type="ECO:0000313" key="6">
    <source>
        <dbReference type="EMBL" id="CAC5371199.1"/>
    </source>
</evidence>
<dbReference type="SMART" id="SM00202">
    <property type="entry name" value="SR"/>
    <property type="match status" value="1"/>
</dbReference>
<dbReference type="Gene3D" id="3.10.250.10">
    <property type="entry name" value="SRCR-like domain"/>
    <property type="match status" value="1"/>
</dbReference>
<dbReference type="FunFam" id="2.20.100.10:FF:000001">
    <property type="entry name" value="semaphorin-5A isoform X1"/>
    <property type="match status" value="1"/>
</dbReference>
<keyword evidence="3 4" id="KW-1015">Disulfide bond</keyword>
<comment type="caution">
    <text evidence="4">Lacks conserved residue(s) required for the propagation of feature annotation.</text>
</comment>
<proteinExistence type="predicted"/>
<dbReference type="SUPFAM" id="SSF56487">
    <property type="entry name" value="SRCR-like"/>
    <property type="match status" value="1"/>
</dbReference>
<feature type="domain" description="SRCR" evidence="5">
    <location>
        <begin position="29"/>
        <end position="71"/>
    </location>
</feature>
<dbReference type="GO" id="GO:0004222">
    <property type="term" value="F:metalloendopeptidase activity"/>
    <property type="evidence" value="ECO:0007669"/>
    <property type="project" value="TreeGrafter"/>
</dbReference>
<organism evidence="6 7">
    <name type="scientific">Mytilus coruscus</name>
    <name type="common">Sea mussel</name>
    <dbReference type="NCBI Taxonomy" id="42192"/>
    <lineage>
        <taxon>Eukaryota</taxon>
        <taxon>Metazoa</taxon>
        <taxon>Spiralia</taxon>
        <taxon>Lophotrochozoa</taxon>
        <taxon>Mollusca</taxon>
        <taxon>Bivalvia</taxon>
        <taxon>Autobranchia</taxon>
        <taxon>Pteriomorphia</taxon>
        <taxon>Mytilida</taxon>
        <taxon>Mytiloidea</taxon>
        <taxon>Mytilidae</taxon>
        <taxon>Mytilinae</taxon>
        <taxon>Mytilus</taxon>
    </lineage>
</organism>
<dbReference type="InterPro" id="IPR000884">
    <property type="entry name" value="TSP1_rpt"/>
</dbReference>
<dbReference type="PANTHER" id="PTHR13723">
    <property type="entry name" value="ADAMTS A DISINTEGRIN AND METALLOPROTEASE WITH THROMBOSPONDIN MOTIFS PROTEASE"/>
    <property type="match status" value="1"/>
</dbReference>
<dbReference type="PROSITE" id="PS50287">
    <property type="entry name" value="SRCR_2"/>
    <property type="match status" value="1"/>
</dbReference>
<feature type="disulfide bond" evidence="4">
    <location>
        <begin position="40"/>
        <end position="50"/>
    </location>
</feature>
<dbReference type="GO" id="GO:0006508">
    <property type="term" value="P:proteolysis"/>
    <property type="evidence" value="ECO:0007669"/>
    <property type="project" value="TreeGrafter"/>
</dbReference>
<dbReference type="GO" id="GO:0016020">
    <property type="term" value="C:membrane"/>
    <property type="evidence" value="ECO:0007669"/>
    <property type="project" value="InterPro"/>
</dbReference>
<dbReference type="OrthoDB" id="10066015at2759"/>
<gene>
    <name evidence="6" type="ORF">MCOR_9741</name>
</gene>
<dbReference type="InterPro" id="IPR001190">
    <property type="entry name" value="SRCR"/>
</dbReference>
<dbReference type="Pfam" id="PF00530">
    <property type="entry name" value="SRCR"/>
    <property type="match status" value="1"/>
</dbReference>
<dbReference type="PANTHER" id="PTHR13723:SF281">
    <property type="entry name" value="PAPILIN"/>
    <property type="match status" value="1"/>
</dbReference>
<dbReference type="PRINTS" id="PR01705">
    <property type="entry name" value="TSP1REPEAT"/>
</dbReference>
<dbReference type="Gene3D" id="2.20.100.10">
    <property type="entry name" value="Thrombospondin type-1 (TSP1) repeat"/>
    <property type="match status" value="1"/>
</dbReference>
<dbReference type="GO" id="GO:0030198">
    <property type="term" value="P:extracellular matrix organization"/>
    <property type="evidence" value="ECO:0007669"/>
    <property type="project" value="TreeGrafter"/>
</dbReference>